<sequence length="489" mass="51842">MDRGALEVSRGRWPESSWAGPRRIGARIVPLAPRGNKGSFSFNNGVRMDRRVSAGRLGRCPVSSRAGPRRNGVRPVPLAPRGNKGSFSFNTAFEWTAGCWRGVRAVVPCPPGPDRGGTAVSEVRLGRWRKTSGSDPRGNGVCPVLLAPPRNNGSFPFKIWFNGFRTWAGTGRQPPGHAHEAKSRPQIVQSRSSKVRKFRPPTTFRRACDWQNAAESARKGITAVRVVKTPIGGDHAAGSGRARQRLSVDGARRAAPHRSARCRARALATGGPSTRGDIPGARRTGQGKKSAPQRLCSCVRRSTAAQRTAPYRALAHGDGAAQPPHRTVTSSAAAVGARRAGTPAGRPVWPVCRAHGGLRGLRAHSAGVRRGCGLVARVRAQRSAAAGGAGSAARRAAAGLGPRLRASRRGTEAGRAPRTVRSLIGSAACRAGLEPPRACVSVLAARRETEAGRARRRVRSASALGLRVVRLGCGERPAHRSAERRRGIS</sequence>
<evidence type="ECO:0000313" key="2">
    <source>
        <dbReference type="EMBL" id="KAA1081727.1"/>
    </source>
</evidence>
<dbReference type="OrthoDB" id="10521487at2759"/>
<dbReference type="Proteomes" id="UP000324748">
    <property type="component" value="Unassembled WGS sequence"/>
</dbReference>
<comment type="caution">
    <text evidence="2">The sequence shown here is derived from an EMBL/GenBank/DDBJ whole genome shotgun (WGS) entry which is preliminary data.</text>
</comment>
<evidence type="ECO:0000256" key="1">
    <source>
        <dbReference type="SAM" id="MobiDB-lite"/>
    </source>
</evidence>
<protein>
    <submittedName>
        <fullName evidence="2">Uncharacterized protein</fullName>
    </submittedName>
</protein>
<accession>A0A5B0MY53</accession>
<feature type="region of interest" description="Disordered" evidence="1">
    <location>
        <begin position="264"/>
        <end position="294"/>
    </location>
</feature>
<name>A0A5B0MY53_PUCGR</name>
<dbReference type="EMBL" id="VSWC01000129">
    <property type="protein sequence ID" value="KAA1081727.1"/>
    <property type="molecule type" value="Genomic_DNA"/>
</dbReference>
<reference evidence="2 3" key="1">
    <citation type="submission" date="2019-05" db="EMBL/GenBank/DDBJ databases">
        <title>Emergence of the Ug99 lineage of the wheat stem rust pathogen through somatic hybridization.</title>
        <authorList>
            <person name="Li F."/>
            <person name="Upadhyaya N.M."/>
            <person name="Sperschneider J."/>
            <person name="Matny O."/>
            <person name="Nguyen-Phuc H."/>
            <person name="Mago R."/>
            <person name="Raley C."/>
            <person name="Miller M.E."/>
            <person name="Silverstein K.A.T."/>
            <person name="Henningsen E."/>
            <person name="Hirsch C.D."/>
            <person name="Visser B."/>
            <person name="Pretorius Z.A."/>
            <person name="Steffenson B.J."/>
            <person name="Schwessinger B."/>
            <person name="Dodds P.N."/>
            <person name="Figueroa M."/>
        </authorList>
    </citation>
    <scope>NUCLEOTIDE SEQUENCE [LARGE SCALE GENOMIC DNA]</scope>
    <source>
        <strain evidence="2">21-0</strain>
    </source>
</reference>
<feature type="region of interest" description="Disordered" evidence="1">
    <location>
        <begin position="398"/>
        <end position="418"/>
    </location>
</feature>
<organism evidence="2 3">
    <name type="scientific">Puccinia graminis f. sp. tritici</name>
    <dbReference type="NCBI Taxonomy" id="56615"/>
    <lineage>
        <taxon>Eukaryota</taxon>
        <taxon>Fungi</taxon>
        <taxon>Dikarya</taxon>
        <taxon>Basidiomycota</taxon>
        <taxon>Pucciniomycotina</taxon>
        <taxon>Pucciniomycetes</taxon>
        <taxon>Pucciniales</taxon>
        <taxon>Pucciniaceae</taxon>
        <taxon>Puccinia</taxon>
    </lineage>
</organism>
<evidence type="ECO:0000313" key="3">
    <source>
        <dbReference type="Proteomes" id="UP000324748"/>
    </source>
</evidence>
<gene>
    <name evidence="2" type="ORF">PGT21_000499</name>
</gene>
<dbReference type="AlphaFoldDB" id="A0A5B0MY53"/>
<feature type="region of interest" description="Disordered" evidence="1">
    <location>
        <begin position="171"/>
        <end position="198"/>
    </location>
</feature>
<feature type="region of interest" description="Disordered" evidence="1">
    <location>
        <begin position="58"/>
        <end position="79"/>
    </location>
</feature>
<proteinExistence type="predicted"/>
<keyword evidence="3" id="KW-1185">Reference proteome</keyword>